<proteinExistence type="predicted"/>
<evidence type="ECO:0000313" key="2">
    <source>
        <dbReference type="Proteomes" id="UP000219642"/>
    </source>
</evidence>
<gene>
    <name evidence="1" type="ORF">BK796_02165</name>
</gene>
<comment type="caution">
    <text evidence="1">The sequence shown here is derived from an EMBL/GenBank/DDBJ whole genome shotgun (WGS) entry which is preliminary data.</text>
</comment>
<keyword evidence="2" id="KW-1185">Reference proteome</keyword>
<evidence type="ECO:0000313" key="1">
    <source>
        <dbReference type="EMBL" id="PDO90390.1"/>
    </source>
</evidence>
<protein>
    <submittedName>
        <fullName evidence="1">Uncharacterized protein</fullName>
    </submittedName>
</protein>
<name>A0ABX4IY95_9ENTR</name>
<reference evidence="1 2" key="1">
    <citation type="submission" date="2017-06" db="EMBL/GenBank/DDBJ databases">
        <title>Draft genome sequence of nitrogen-fixing Kosakonia pseudosacchari strain NN143 isolated from sugarcane roots.</title>
        <authorList>
            <person name="Li Y."/>
            <person name="Li S."/>
            <person name="Lin L."/>
            <person name="Wu X."/>
            <person name="Yang L."/>
            <person name="Li Y."/>
            <person name="An Q."/>
        </authorList>
    </citation>
    <scope>NUCLEOTIDE SEQUENCE [LARGE SCALE GENOMIC DNA]</scope>
    <source>
        <strain evidence="1 2">NN143</strain>
    </source>
</reference>
<dbReference type="RefSeq" id="WP_016495693.1">
    <property type="nucleotide sequence ID" value="NZ_CP158850.1"/>
</dbReference>
<sequence>MINKAWREELQELKRDGSACQFHDAEWGVIRLKLLYRGEFLFFQLNERALICEVSARYSTLDKTSLKRWDDGSVIGAGEREALAKIIARYYRLCWKDDLRIN</sequence>
<organism evidence="1 2">
    <name type="scientific">Kosakonia pseudosacchari</name>
    <dbReference type="NCBI Taxonomy" id="1646340"/>
    <lineage>
        <taxon>Bacteria</taxon>
        <taxon>Pseudomonadati</taxon>
        <taxon>Pseudomonadota</taxon>
        <taxon>Gammaproteobacteria</taxon>
        <taxon>Enterobacterales</taxon>
        <taxon>Enterobacteriaceae</taxon>
        <taxon>Kosakonia</taxon>
    </lineage>
</organism>
<dbReference type="Proteomes" id="UP000219642">
    <property type="component" value="Unassembled WGS sequence"/>
</dbReference>
<dbReference type="EMBL" id="NITV01000001">
    <property type="protein sequence ID" value="PDO90390.1"/>
    <property type="molecule type" value="Genomic_DNA"/>
</dbReference>
<accession>A0ABX4IY95</accession>